<evidence type="ECO:0000313" key="1">
    <source>
        <dbReference type="EMBL" id="MDN4603726.1"/>
    </source>
</evidence>
<organism evidence="1 2">
    <name type="scientific">Paenibacillus vandeheii</name>
    <dbReference type="NCBI Taxonomy" id="3035917"/>
    <lineage>
        <taxon>Bacteria</taxon>
        <taxon>Bacillati</taxon>
        <taxon>Bacillota</taxon>
        <taxon>Bacilli</taxon>
        <taxon>Bacillales</taxon>
        <taxon>Paenibacillaceae</taxon>
        <taxon>Paenibacillus</taxon>
    </lineage>
</organism>
<dbReference type="RefSeq" id="WP_301248336.1">
    <property type="nucleotide sequence ID" value="NZ_JAROCD010000010.1"/>
</dbReference>
<name>A0ABT8JF53_9BACL</name>
<dbReference type="EMBL" id="JAROCD010000010">
    <property type="protein sequence ID" value="MDN4603726.1"/>
    <property type="molecule type" value="Genomic_DNA"/>
</dbReference>
<dbReference type="Proteomes" id="UP001174205">
    <property type="component" value="Unassembled WGS sequence"/>
</dbReference>
<reference evidence="1" key="1">
    <citation type="submission" date="2023-03" db="EMBL/GenBank/DDBJ databases">
        <title>MT1 and MT2 Draft Genomes of Novel Species.</title>
        <authorList>
            <person name="Venkateswaran K."/>
        </authorList>
    </citation>
    <scope>NUCLEOTIDE SEQUENCE</scope>
    <source>
        <strain evidence="1">F6_3S_P_1C</strain>
    </source>
</reference>
<gene>
    <name evidence="1" type="ORF">P5G61_20955</name>
</gene>
<accession>A0ABT8JF53</accession>
<proteinExistence type="predicted"/>
<evidence type="ECO:0000313" key="2">
    <source>
        <dbReference type="Proteomes" id="UP001174205"/>
    </source>
</evidence>
<keyword evidence="2" id="KW-1185">Reference proteome</keyword>
<protein>
    <submittedName>
        <fullName evidence="1">Uncharacterized protein</fullName>
    </submittedName>
</protein>
<sequence>MDGRSPGSRFLDHSASSEWYESTEFAAHIGYIPLDKLLKGSLGFHRSGKLLLVGRAGYADDG</sequence>
<comment type="caution">
    <text evidence="1">The sequence shown here is derived from an EMBL/GenBank/DDBJ whole genome shotgun (WGS) entry which is preliminary data.</text>
</comment>